<accession>A0A0A9APX0</accession>
<dbReference type="EMBL" id="GBRH01246910">
    <property type="protein sequence ID" value="JAD50985.1"/>
    <property type="molecule type" value="Transcribed_RNA"/>
</dbReference>
<reference evidence="2" key="2">
    <citation type="journal article" date="2015" name="Data Brief">
        <title>Shoot transcriptome of the giant reed, Arundo donax.</title>
        <authorList>
            <person name="Barrero R.A."/>
            <person name="Guerrero F.D."/>
            <person name="Moolhuijzen P."/>
            <person name="Goolsby J.A."/>
            <person name="Tidwell J."/>
            <person name="Bellgard S.E."/>
            <person name="Bellgard M.I."/>
        </authorList>
    </citation>
    <scope>NUCLEOTIDE SEQUENCE</scope>
    <source>
        <tissue evidence="2">Shoot tissue taken approximately 20 cm above the soil surface</tissue>
    </source>
</reference>
<feature type="region of interest" description="Disordered" evidence="1">
    <location>
        <begin position="1"/>
        <end position="21"/>
    </location>
</feature>
<reference evidence="2" key="1">
    <citation type="submission" date="2014-09" db="EMBL/GenBank/DDBJ databases">
        <authorList>
            <person name="Magalhaes I.L.F."/>
            <person name="Oliveira U."/>
            <person name="Santos F.R."/>
            <person name="Vidigal T.H.D.A."/>
            <person name="Brescovit A.D."/>
            <person name="Santos A.J."/>
        </authorList>
    </citation>
    <scope>NUCLEOTIDE SEQUENCE</scope>
    <source>
        <tissue evidence="2">Shoot tissue taken approximately 20 cm above the soil surface</tissue>
    </source>
</reference>
<evidence type="ECO:0000313" key="2">
    <source>
        <dbReference type="EMBL" id="JAD50985.1"/>
    </source>
</evidence>
<name>A0A0A9APX0_ARUDO</name>
<sequence>MTAADPQHMGTPKLPINQSGNRWPGWSRRQVLADLLAEALALDAVEPTLAPGEALRPADVLTVALAHTASHEPVALRDTVPCLRHPRRPHL</sequence>
<organism evidence="2">
    <name type="scientific">Arundo donax</name>
    <name type="common">Giant reed</name>
    <name type="synonym">Donax arundinaceus</name>
    <dbReference type="NCBI Taxonomy" id="35708"/>
    <lineage>
        <taxon>Eukaryota</taxon>
        <taxon>Viridiplantae</taxon>
        <taxon>Streptophyta</taxon>
        <taxon>Embryophyta</taxon>
        <taxon>Tracheophyta</taxon>
        <taxon>Spermatophyta</taxon>
        <taxon>Magnoliopsida</taxon>
        <taxon>Liliopsida</taxon>
        <taxon>Poales</taxon>
        <taxon>Poaceae</taxon>
        <taxon>PACMAD clade</taxon>
        <taxon>Arundinoideae</taxon>
        <taxon>Arundineae</taxon>
        <taxon>Arundo</taxon>
    </lineage>
</organism>
<proteinExistence type="predicted"/>
<protein>
    <submittedName>
        <fullName evidence="2">Uncharacterized protein</fullName>
    </submittedName>
</protein>
<evidence type="ECO:0000256" key="1">
    <source>
        <dbReference type="SAM" id="MobiDB-lite"/>
    </source>
</evidence>
<dbReference type="AlphaFoldDB" id="A0A0A9APX0"/>